<protein>
    <submittedName>
        <fullName evidence="3">Uncharacterized protein</fullName>
    </submittedName>
</protein>
<keyword evidence="1" id="KW-0521">NADP</keyword>
<accession>A0A420YC58</accession>
<organism evidence="3 4">
    <name type="scientific">Coniochaeta pulveracea</name>
    <dbReference type="NCBI Taxonomy" id="177199"/>
    <lineage>
        <taxon>Eukaryota</taxon>
        <taxon>Fungi</taxon>
        <taxon>Dikarya</taxon>
        <taxon>Ascomycota</taxon>
        <taxon>Pezizomycotina</taxon>
        <taxon>Sordariomycetes</taxon>
        <taxon>Sordariomycetidae</taxon>
        <taxon>Coniochaetales</taxon>
        <taxon>Coniochaetaceae</taxon>
        <taxon>Coniochaeta</taxon>
    </lineage>
</organism>
<dbReference type="EMBL" id="QVQW01000022">
    <property type="protein sequence ID" value="RKU45300.1"/>
    <property type="molecule type" value="Genomic_DNA"/>
</dbReference>
<dbReference type="PANTHER" id="PTHR24314:SF20">
    <property type="entry name" value="STEROL CARRIER PROTEIN 2"/>
    <property type="match status" value="1"/>
</dbReference>
<dbReference type="AlphaFoldDB" id="A0A420YC58"/>
<dbReference type="STRING" id="177199.A0A420YC58"/>
<dbReference type="InterPro" id="IPR002347">
    <property type="entry name" value="SDR_fam"/>
</dbReference>
<keyword evidence="4" id="KW-1185">Reference proteome</keyword>
<dbReference type="PRINTS" id="PR00080">
    <property type="entry name" value="SDRFAMILY"/>
</dbReference>
<dbReference type="Gene3D" id="3.40.50.720">
    <property type="entry name" value="NAD(P)-binding Rossmann-like Domain"/>
    <property type="match status" value="1"/>
</dbReference>
<sequence>MSTSSSRNIILTGGARGIGRAIARHLYLAGHKLFLIDVDEEELNYTVTKHLPAALAQAQPQSNSSEDRVSSCTADLRKPSAIQEAIESAAKFFGNRIDVLINNAGIAKAHWGNGEPGDKTMEDDVIEEWQAYVETNLTAPFILSKACLPYMKCKSTDTPRNPGSAVLSEEVSSRERPEPGPCIINISSFRARQSQANCEGYGSTKAGLLGLTHAMAVSGAQWGIRSNAILPGYIEVKHECKEADEQGKKWAENVGEERHRAHLVGRVGYGEDIAKAVEYLMDAGFVTGEQITVDGGVNKIKFESA</sequence>
<dbReference type="CDD" id="cd05233">
    <property type="entry name" value="SDR_c"/>
    <property type="match status" value="1"/>
</dbReference>
<dbReference type="InterPro" id="IPR020904">
    <property type="entry name" value="Sc_DH/Rdtase_CS"/>
</dbReference>
<name>A0A420YC58_9PEZI</name>
<dbReference type="GO" id="GO:0015914">
    <property type="term" value="P:phospholipid transport"/>
    <property type="evidence" value="ECO:0007669"/>
    <property type="project" value="TreeGrafter"/>
</dbReference>
<dbReference type="GO" id="GO:0005777">
    <property type="term" value="C:peroxisome"/>
    <property type="evidence" value="ECO:0007669"/>
    <property type="project" value="TreeGrafter"/>
</dbReference>
<evidence type="ECO:0000256" key="2">
    <source>
        <dbReference type="RuleBase" id="RU000363"/>
    </source>
</evidence>
<comment type="similarity">
    <text evidence="2">Belongs to the short-chain dehydrogenases/reductases (SDR) family.</text>
</comment>
<dbReference type="Proteomes" id="UP000275385">
    <property type="component" value="Unassembled WGS sequence"/>
</dbReference>
<dbReference type="PROSITE" id="PS00061">
    <property type="entry name" value="ADH_SHORT"/>
    <property type="match status" value="1"/>
</dbReference>
<gene>
    <name evidence="3" type="ORF">DL546_006703</name>
</gene>
<evidence type="ECO:0000256" key="1">
    <source>
        <dbReference type="ARBA" id="ARBA00022857"/>
    </source>
</evidence>
<dbReference type="Pfam" id="PF00106">
    <property type="entry name" value="adh_short"/>
    <property type="match status" value="1"/>
</dbReference>
<dbReference type="PANTHER" id="PTHR24314">
    <property type="entry name" value="NON-SPECIFIC LIPID TRANSFER PROTEIN-RELATED"/>
    <property type="match status" value="1"/>
</dbReference>
<dbReference type="InterPro" id="IPR052625">
    <property type="entry name" value="Chl_b_Red"/>
</dbReference>
<dbReference type="OrthoDB" id="47007at2759"/>
<evidence type="ECO:0000313" key="3">
    <source>
        <dbReference type="EMBL" id="RKU45300.1"/>
    </source>
</evidence>
<evidence type="ECO:0000313" key="4">
    <source>
        <dbReference type="Proteomes" id="UP000275385"/>
    </source>
</evidence>
<dbReference type="SUPFAM" id="SSF51735">
    <property type="entry name" value="NAD(P)-binding Rossmann-fold domains"/>
    <property type="match status" value="1"/>
</dbReference>
<comment type="caution">
    <text evidence="3">The sequence shown here is derived from an EMBL/GenBank/DDBJ whole genome shotgun (WGS) entry which is preliminary data.</text>
</comment>
<dbReference type="InterPro" id="IPR036291">
    <property type="entry name" value="NAD(P)-bd_dom_sf"/>
</dbReference>
<dbReference type="PRINTS" id="PR00081">
    <property type="entry name" value="GDHRDH"/>
</dbReference>
<reference evidence="3 4" key="1">
    <citation type="submission" date="2018-08" db="EMBL/GenBank/DDBJ databases">
        <title>Draft genome of the lignicolous fungus Coniochaeta pulveracea.</title>
        <authorList>
            <person name="Borstlap C.J."/>
            <person name="De Witt R.N."/>
            <person name="Botha A."/>
            <person name="Volschenk H."/>
        </authorList>
    </citation>
    <scope>NUCLEOTIDE SEQUENCE [LARGE SCALE GENOMIC DNA]</scope>
    <source>
        <strain evidence="3 4">CAB683</strain>
    </source>
</reference>
<proteinExistence type="inferred from homology"/>